<organism evidence="8 9">
    <name type="scientific">Enterovirga rhinocerotis</name>
    <dbReference type="NCBI Taxonomy" id="1339210"/>
    <lineage>
        <taxon>Bacteria</taxon>
        <taxon>Pseudomonadati</taxon>
        <taxon>Pseudomonadota</taxon>
        <taxon>Alphaproteobacteria</taxon>
        <taxon>Hyphomicrobiales</taxon>
        <taxon>Methylobacteriaceae</taxon>
        <taxon>Enterovirga</taxon>
    </lineage>
</organism>
<name>A0A4R7BQX8_9HYPH</name>
<reference evidence="8 9" key="1">
    <citation type="submission" date="2019-03" db="EMBL/GenBank/DDBJ databases">
        <title>Genomic Encyclopedia of Type Strains, Phase IV (KMG-IV): sequencing the most valuable type-strain genomes for metagenomic binning, comparative biology and taxonomic classification.</title>
        <authorList>
            <person name="Goeker M."/>
        </authorList>
    </citation>
    <scope>NUCLEOTIDE SEQUENCE [LARGE SCALE GENOMIC DNA]</scope>
    <source>
        <strain evidence="8 9">DSM 25903</strain>
    </source>
</reference>
<dbReference type="Pfam" id="PF00892">
    <property type="entry name" value="EamA"/>
    <property type="match status" value="2"/>
</dbReference>
<dbReference type="PANTHER" id="PTHR32322:SF18">
    <property type="entry name" value="S-ADENOSYLMETHIONINE_S-ADENOSYLHOMOCYSTEINE TRANSPORTER"/>
    <property type="match status" value="1"/>
</dbReference>
<dbReference type="PANTHER" id="PTHR32322">
    <property type="entry name" value="INNER MEMBRANE TRANSPORTER"/>
    <property type="match status" value="1"/>
</dbReference>
<feature type="domain" description="EamA" evidence="7">
    <location>
        <begin position="147"/>
        <end position="282"/>
    </location>
</feature>
<feature type="transmembrane region" description="Helical" evidence="6">
    <location>
        <begin position="37"/>
        <end position="55"/>
    </location>
</feature>
<dbReference type="InterPro" id="IPR037185">
    <property type="entry name" value="EmrE-like"/>
</dbReference>
<dbReference type="RefSeq" id="WP_133773190.1">
    <property type="nucleotide sequence ID" value="NZ_SNZR01000015.1"/>
</dbReference>
<evidence type="ECO:0000259" key="7">
    <source>
        <dbReference type="Pfam" id="PF00892"/>
    </source>
</evidence>
<dbReference type="InterPro" id="IPR050638">
    <property type="entry name" value="AA-Vitamin_Transporters"/>
</dbReference>
<keyword evidence="2" id="KW-1003">Cell membrane</keyword>
<keyword evidence="4 6" id="KW-1133">Transmembrane helix</keyword>
<feature type="transmembrane region" description="Helical" evidence="6">
    <location>
        <begin position="209"/>
        <end position="233"/>
    </location>
</feature>
<comment type="subcellular location">
    <subcellularLocation>
        <location evidence="1">Cell membrane</location>
        <topology evidence="1">Multi-pass membrane protein</topology>
    </subcellularLocation>
</comment>
<gene>
    <name evidence="8" type="ORF">EV668_3903</name>
</gene>
<evidence type="ECO:0000256" key="2">
    <source>
        <dbReference type="ARBA" id="ARBA00022475"/>
    </source>
</evidence>
<evidence type="ECO:0000256" key="4">
    <source>
        <dbReference type="ARBA" id="ARBA00022989"/>
    </source>
</evidence>
<feature type="transmembrane region" description="Helical" evidence="6">
    <location>
        <begin position="147"/>
        <end position="166"/>
    </location>
</feature>
<evidence type="ECO:0000313" key="8">
    <source>
        <dbReference type="EMBL" id="TDR88038.1"/>
    </source>
</evidence>
<dbReference type="AlphaFoldDB" id="A0A4R7BQX8"/>
<dbReference type="GO" id="GO:0005886">
    <property type="term" value="C:plasma membrane"/>
    <property type="evidence" value="ECO:0007669"/>
    <property type="project" value="UniProtKB-SubCell"/>
</dbReference>
<evidence type="ECO:0000256" key="1">
    <source>
        <dbReference type="ARBA" id="ARBA00004651"/>
    </source>
</evidence>
<evidence type="ECO:0000256" key="5">
    <source>
        <dbReference type="ARBA" id="ARBA00023136"/>
    </source>
</evidence>
<feature type="transmembrane region" description="Helical" evidence="6">
    <location>
        <begin position="266"/>
        <end position="285"/>
    </location>
</feature>
<evidence type="ECO:0000313" key="9">
    <source>
        <dbReference type="Proteomes" id="UP000295122"/>
    </source>
</evidence>
<dbReference type="EMBL" id="SNZR01000015">
    <property type="protein sequence ID" value="TDR88038.1"/>
    <property type="molecule type" value="Genomic_DNA"/>
</dbReference>
<feature type="transmembrane region" description="Helical" evidence="6">
    <location>
        <begin position="67"/>
        <end position="88"/>
    </location>
</feature>
<feature type="transmembrane region" description="Helical" evidence="6">
    <location>
        <begin position="178"/>
        <end position="197"/>
    </location>
</feature>
<accession>A0A4R7BQX8</accession>
<dbReference type="InterPro" id="IPR000620">
    <property type="entry name" value="EamA_dom"/>
</dbReference>
<feature type="transmembrane region" description="Helical" evidence="6">
    <location>
        <begin position="125"/>
        <end position="141"/>
    </location>
</feature>
<keyword evidence="3 6" id="KW-0812">Transmembrane</keyword>
<evidence type="ECO:0000256" key="3">
    <source>
        <dbReference type="ARBA" id="ARBA00022692"/>
    </source>
</evidence>
<sequence length="297" mass="31323">MIRNLLLVASLGLCWGFNWVAVKLALAEIPPWTLRAVGFSLATAIMFGVLFATGTSPRVPRRHWFRLAIVGVLSIAAYNIFSAFAQLTATTSRAAVLSYMMPIWAVIFARIVLGEPFDRRRQIGLALGGAGLIALGLPLLRSGELSIGLLFAILSGVFWAMGSVVLKRWPVDASAPVITTWQLGLAAILTGIGMLIFEGVPTALPQLPSTWAGLAYNVLIGQALASTLWFVILGRMPAGIATIGSLLVPGVGVIGATLILGERPTMWDWLGLLLIVAAAASVLLARPVVPPAAGKPA</sequence>
<feature type="transmembrane region" description="Helical" evidence="6">
    <location>
        <begin position="240"/>
        <end position="260"/>
    </location>
</feature>
<comment type="caution">
    <text evidence="8">The sequence shown here is derived from an EMBL/GenBank/DDBJ whole genome shotgun (WGS) entry which is preliminary data.</text>
</comment>
<feature type="domain" description="EamA" evidence="7">
    <location>
        <begin position="5"/>
        <end position="135"/>
    </location>
</feature>
<dbReference type="OrthoDB" id="7850605at2"/>
<evidence type="ECO:0000256" key="6">
    <source>
        <dbReference type="SAM" id="Phobius"/>
    </source>
</evidence>
<dbReference type="SUPFAM" id="SSF103481">
    <property type="entry name" value="Multidrug resistance efflux transporter EmrE"/>
    <property type="match status" value="2"/>
</dbReference>
<protein>
    <submittedName>
        <fullName evidence="8">EamA-like transporter family protein</fullName>
    </submittedName>
</protein>
<dbReference type="Proteomes" id="UP000295122">
    <property type="component" value="Unassembled WGS sequence"/>
</dbReference>
<keyword evidence="5 6" id="KW-0472">Membrane</keyword>
<feature type="transmembrane region" description="Helical" evidence="6">
    <location>
        <begin position="94"/>
        <end position="113"/>
    </location>
</feature>
<proteinExistence type="predicted"/>
<keyword evidence="9" id="KW-1185">Reference proteome</keyword>